<keyword evidence="7 9" id="KW-0221">Differentiation</keyword>
<evidence type="ECO:0000256" key="5">
    <source>
        <dbReference type="ARBA" id="ARBA00022641"/>
    </source>
</evidence>
<protein>
    <recommendedName>
        <fullName evidence="9">Phytosulfokine</fullName>
    </recommendedName>
    <component>
        <recommendedName>
            <fullName evidence="9">Phytosulfokine-alpha</fullName>
            <shortName evidence="9">PSK-alpha</shortName>
            <shortName evidence="9">Phytosulfokine-a</shortName>
        </recommendedName>
    </component>
    <component>
        <recommendedName>
            <fullName evidence="9">Phytosulfokine-beta</fullName>
            <shortName evidence="9">PSK-beta</shortName>
            <shortName evidence="9">Phytosulfokine-b</shortName>
        </recommendedName>
    </component>
</protein>
<keyword evidence="5 9" id="KW-0765">Sulfation</keyword>
<dbReference type="EMBL" id="AYRZ02000002">
    <property type="protein sequence ID" value="PHT89441.1"/>
    <property type="molecule type" value="Genomic_DNA"/>
</dbReference>
<dbReference type="GO" id="GO:0008083">
    <property type="term" value="F:growth factor activity"/>
    <property type="evidence" value="ECO:0007669"/>
    <property type="project" value="UniProtKB-UniRule"/>
</dbReference>
<dbReference type="Proteomes" id="UP000222542">
    <property type="component" value="Unassembled WGS sequence"/>
</dbReference>
<dbReference type="GO" id="GO:0008283">
    <property type="term" value="P:cell population proliferation"/>
    <property type="evidence" value="ECO:0007669"/>
    <property type="project" value="UniProtKB-UniRule"/>
</dbReference>
<keyword evidence="6 9" id="KW-0732">Signal</keyword>
<keyword evidence="8 9" id="KW-0339">Growth factor</keyword>
<evidence type="ECO:0000256" key="1">
    <source>
        <dbReference type="ARBA" id="ARBA00004613"/>
    </source>
</evidence>
<comment type="subcellular location">
    <subcellularLocation>
        <location evidence="1 9">Secreted</location>
    </subcellularLocation>
</comment>
<comment type="function">
    <text evidence="9">Promotes plant cell differentiation, organogenesis and somatic embryogenesis as well as cell proliferation.</text>
</comment>
<proteinExistence type="inferred from homology"/>
<comment type="PTM">
    <text evidence="9">PSK-alpha is produced by endopeptidase digestion. PSK-beta is produced from PSK-alpha by exopeptidase digestion.</text>
</comment>
<dbReference type="PANTHER" id="PTHR33285">
    <property type="entry name" value="PHYTOSULFOKINES 3"/>
    <property type="match status" value="1"/>
</dbReference>
<keyword evidence="11" id="KW-1185">Reference proteome</keyword>
<gene>
    <name evidence="10" type="ORF">T459_04554</name>
</gene>
<keyword evidence="3 9" id="KW-0217">Developmental protein</keyword>
<name>A0A1U8FST6_CAPAN</name>
<evidence type="ECO:0000256" key="3">
    <source>
        <dbReference type="ARBA" id="ARBA00022473"/>
    </source>
</evidence>
<sequence length="116" mass="13745">MSTPSSNFFFFLFIILLLFFTFSYAAYLPQQGFLEATLNKNQHQDAVEPKQIEAEESCKGPKERECLERRTLAAHLDYIYTQNQNPQGQENHFFLEKQYQFLKKKQFYGVCYTSEC</sequence>
<reference evidence="10 11" key="1">
    <citation type="journal article" date="2014" name="Nat. Genet.">
        <title>Genome sequence of the hot pepper provides insights into the evolution of pungency in Capsicum species.</title>
        <authorList>
            <person name="Kim S."/>
            <person name="Park M."/>
            <person name="Yeom S.I."/>
            <person name="Kim Y.M."/>
            <person name="Lee J.M."/>
            <person name="Lee H.A."/>
            <person name="Seo E."/>
            <person name="Choi J."/>
            <person name="Cheong K."/>
            <person name="Kim K.T."/>
            <person name="Jung K."/>
            <person name="Lee G.W."/>
            <person name="Oh S.K."/>
            <person name="Bae C."/>
            <person name="Kim S.B."/>
            <person name="Lee H.Y."/>
            <person name="Kim S.Y."/>
            <person name="Kim M.S."/>
            <person name="Kang B.C."/>
            <person name="Jo Y.D."/>
            <person name="Yang H.B."/>
            <person name="Jeong H.J."/>
            <person name="Kang W.H."/>
            <person name="Kwon J.K."/>
            <person name="Shin C."/>
            <person name="Lim J.Y."/>
            <person name="Park J.H."/>
            <person name="Huh J.H."/>
            <person name="Kim J.S."/>
            <person name="Kim B.D."/>
            <person name="Cohen O."/>
            <person name="Paran I."/>
            <person name="Suh M.C."/>
            <person name="Lee S.B."/>
            <person name="Kim Y.K."/>
            <person name="Shin Y."/>
            <person name="Noh S.J."/>
            <person name="Park J."/>
            <person name="Seo Y.S."/>
            <person name="Kwon S.Y."/>
            <person name="Kim H.A."/>
            <person name="Park J.M."/>
            <person name="Kim H.J."/>
            <person name="Choi S.B."/>
            <person name="Bosland P.W."/>
            <person name="Reeves G."/>
            <person name="Jo S.H."/>
            <person name="Lee B.W."/>
            <person name="Cho H.T."/>
            <person name="Choi H.S."/>
            <person name="Lee M.S."/>
            <person name="Yu Y."/>
            <person name="Do Choi Y."/>
            <person name="Park B.S."/>
            <person name="van Deynze A."/>
            <person name="Ashrafi H."/>
            <person name="Hill T."/>
            <person name="Kim W.T."/>
            <person name="Pai H.S."/>
            <person name="Ahn H.K."/>
            <person name="Yeam I."/>
            <person name="Giovannoni J.J."/>
            <person name="Rose J.K."/>
            <person name="Sorensen I."/>
            <person name="Lee S.J."/>
            <person name="Kim R.W."/>
            <person name="Choi I.Y."/>
            <person name="Choi B.S."/>
            <person name="Lim J.S."/>
            <person name="Lee Y.H."/>
            <person name="Choi D."/>
        </authorList>
    </citation>
    <scope>NUCLEOTIDE SEQUENCE [LARGE SCALE GENOMIC DNA]</scope>
    <source>
        <strain evidence="11">cv. CM334</strain>
    </source>
</reference>
<dbReference type="PANTHER" id="PTHR33285:SF55">
    <property type="entry name" value="PHYTOSULFOKINES 3"/>
    <property type="match status" value="1"/>
</dbReference>
<dbReference type="Gramene" id="PHT89441">
    <property type="protein sequence ID" value="PHT89441"/>
    <property type="gene ID" value="T459_04554"/>
</dbReference>
<evidence type="ECO:0000256" key="9">
    <source>
        <dbReference type="RuleBase" id="RU368031"/>
    </source>
</evidence>
<evidence type="ECO:0000256" key="6">
    <source>
        <dbReference type="ARBA" id="ARBA00022729"/>
    </source>
</evidence>
<evidence type="ECO:0000256" key="8">
    <source>
        <dbReference type="ARBA" id="ARBA00023030"/>
    </source>
</evidence>
<evidence type="ECO:0000313" key="10">
    <source>
        <dbReference type="EMBL" id="PHT89441.1"/>
    </source>
</evidence>
<dbReference type="GO" id="GO:0030154">
    <property type="term" value="P:cell differentiation"/>
    <property type="evidence" value="ECO:0007669"/>
    <property type="project" value="UniProtKB-UniRule"/>
</dbReference>
<dbReference type="AlphaFoldDB" id="A0A1U8FST6"/>
<reference evidence="10 11" key="2">
    <citation type="journal article" date="2017" name="Genome Biol.">
        <title>New reference genome sequences of hot pepper reveal the massive evolution of plant disease-resistance genes by retroduplication.</title>
        <authorList>
            <person name="Kim S."/>
            <person name="Park J."/>
            <person name="Yeom S.I."/>
            <person name="Kim Y.M."/>
            <person name="Seo E."/>
            <person name="Kim K.T."/>
            <person name="Kim M.S."/>
            <person name="Lee J.M."/>
            <person name="Cheong K."/>
            <person name="Shin H.S."/>
            <person name="Kim S.B."/>
            <person name="Han K."/>
            <person name="Lee J."/>
            <person name="Park M."/>
            <person name="Lee H.A."/>
            <person name="Lee H.Y."/>
            <person name="Lee Y."/>
            <person name="Oh S."/>
            <person name="Lee J.H."/>
            <person name="Choi E."/>
            <person name="Choi E."/>
            <person name="Lee S.E."/>
            <person name="Jeon J."/>
            <person name="Kim H."/>
            <person name="Choi G."/>
            <person name="Song H."/>
            <person name="Lee J."/>
            <person name="Lee S.C."/>
            <person name="Kwon J.K."/>
            <person name="Lee H.Y."/>
            <person name="Koo N."/>
            <person name="Hong Y."/>
            <person name="Kim R.W."/>
            <person name="Kang W.H."/>
            <person name="Huh J.H."/>
            <person name="Kang B.C."/>
            <person name="Yang T.J."/>
            <person name="Lee Y.H."/>
            <person name="Bennetzen J.L."/>
            <person name="Choi D."/>
        </authorList>
    </citation>
    <scope>NUCLEOTIDE SEQUENCE [LARGE SCALE GENOMIC DNA]</scope>
    <source>
        <strain evidence="11">cv. CM334</strain>
    </source>
</reference>
<keyword evidence="4 9" id="KW-0964">Secreted</keyword>
<comment type="caution">
    <text evidence="10">The sequence shown here is derived from an EMBL/GenBank/DDBJ whole genome shotgun (WGS) entry which is preliminary data.</text>
</comment>
<feature type="signal peptide" evidence="9">
    <location>
        <begin position="1"/>
        <end position="25"/>
    </location>
</feature>
<evidence type="ECO:0000256" key="4">
    <source>
        <dbReference type="ARBA" id="ARBA00022525"/>
    </source>
</evidence>
<organism evidence="10 11">
    <name type="scientific">Capsicum annuum</name>
    <name type="common">Capsicum pepper</name>
    <dbReference type="NCBI Taxonomy" id="4072"/>
    <lineage>
        <taxon>Eukaryota</taxon>
        <taxon>Viridiplantae</taxon>
        <taxon>Streptophyta</taxon>
        <taxon>Embryophyta</taxon>
        <taxon>Tracheophyta</taxon>
        <taxon>Spermatophyta</taxon>
        <taxon>Magnoliopsida</taxon>
        <taxon>eudicotyledons</taxon>
        <taxon>Gunneridae</taxon>
        <taxon>Pentapetalae</taxon>
        <taxon>asterids</taxon>
        <taxon>lamiids</taxon>
        <taxon>Solanales</taxon>
        <taxon>Solanaceae</taxon>
        <taxon>Solanoideae</taxon>
        <taxon>Capsiceae</taxon>
        <taxon>Capsicum</taxon>
    </lineage>
</organism>
<evidence type="ECO:0000256" key="7">
    <source>
        <dbReference type="ARBA" id="ARBA00022782"/>
    </source>
</evidence>
<comment type="similarity">
    <text evidence="2 9">Belongs to the phytosulfokine family.</text>
</comment>
<dbReference type="GO" id="GO:0005576">
    <property type="term" value="C:extracellular region"/>
    <property type="evidence" value="ECO:0007669"/>
    <property type="project" value="UniProtKB-SubCell"/>
</dbReference>
<evidence type="ECO:0000256" key="2">
    <source>
        <dbReference type="ARBA" id="ARBA00010781"/>
    </source>
</evidence>
<dbReference type="InterPro" id="IPR009438">
    <property type="entry name" value="Phytosulfokine"/>
</dbReference>
<dbReference type="OrthoDB" id="1858282at2759"/>
<evidence type="ECO:0000313" key="11">
    <source>
        <dbReference type="Proteomes" id="UP000222542"/>
    </source>
</evidence>
<comment type="PTM">
    <text evidence="9">Sulfation is important for activity and for the binding to a putative membrane receptor.</text>
</comment>
<dbReference type="Pfam" id="PF06404">
    <property type="entry name" value="PSK"/>
    <property type="match status" value="1"/>
</dbReference>
<feature type="chain" id="PRO_5031609788" description="Phytosulfokine" evidence="9">
    <location>
        <begin position="26"/>
        <end position="116"/>
    </location>
</feature>
<accession>A0A1U8FST6</accession>
<dbReference type="KEGG" id="cann:107860960"/>